<dbReference type="Pfam" id="PF11093">
    <property type="entry name" value="Mitochondr_Som1"/>
    <property type="match status" value="1"/>
</dbReference>
<dbReference type="GO" id="GO:0042720">
    <property type="term" value="C:mitochondrial inner membrane peptidase complex"/>
    <property type="evidence" value="ECO:0007669"/>
    <property type="project" value="InterPro"/>
</dbReference>
<dbReference type="Proteomes" id="UP000054481">
    <property type="component" value="Unassembled WGS sequence"/>
</dbReference>
<evidence type="ECO:0000313" key="1">
    <source>
        <dbReference type="EMBL" id="KJZ72474.1"/>
    </source>
</evidence>
<reference evidence="1 2" key="1">
    <citation type="journal article" date="2014" name="Genome Biol. Evol.">
        <title>Comparative genomics and transcriptomics analyses reveal divergent lifestyle features of nematode endoparasitic fungus Hirsutella minnesotensis.</title>
        <authorList>
            <person name="Lai Y."/>
            <person name="Liu K."/>
            <person name="Zhang X."/>
            <person name="Zhang X."/>
            <person name="Li K."/>
            <person name="Wang N."/>
            <person name="Shu C."/>
            <person name="Wu Y."/>
            <person name="Wang C."/>
            <person name="Bushley K.E."/>
            <person name="Xiang M."/>
            <person name="Liu X."/>
        </authorList>
    </citation>
    <scope>NUCLEOTIDE SEQUENCE [LARGE SCALE GENOMIC DNA]</scope>
    <source>
        <strain evidence="1 2">3608</strain>
    </source>
</reference>
<organism evidence="1 2">
    <name type="scientific">Hirsutella minnesotensis 3608</name>
    <dbReference type="NCBI Taxonomy" id="1043627"/>
    <lineage>
        <taxon>Eukaryota</taxon>
        <taxon>Fungi</taxon>
        <taxon>Dikarya</taxon>
        <taxon>Ascomycota</taxon>
        <taxon>Pezizomycotina</taxon>
        <taxon>Sordariomycetes</taxon>
        <taxon>Hypocreomycetidae</taxon>
        <taxon>Hypocreales</taxon>
        <taxon>Ophiocordycipitaceae</taxon>
        <taxon>Hirsutella</taxon>
    </lineage>
</organism>
<name>A0A0F8A3V2_9HYPO</name>
<sequence>MSPPVFSFPAHELPLMAQLDGDGRRRKLDGDARRVDLAACELLRVVQAQCSAERPRSSHDPIRCWPVERLFRRWAAPGCA</sequence>
<evidence type="ECO:0000313" key="2">
    <source>
        <dbReference type="Proteomes" id="UP000054481"/>
    </source>
</evidence>
<dbReference type="AlphaFoldDB" id="A0A0F8A3V2"/>
<keyword evidence="2" id="KW-1185">Reference proteome</keyword>
<proteinExistence type="predicted"/>
<dbReference type="InterPro" id="IPR024645">
    <property type="entry name" value="Mitochondr_Som1"/>
</dbReference>
<protein>
    <submittedName>
        <fullName evidence="1">Uncharacterized protein</fullName>
    </submittedName>
</protein>
<accession>A0A0F8A3V2</accession>
<dbReference type="OrthoDB" id="3983163at2759"/>
<gene>
    <name evidence="1" type="ORF">HIM_08143</name>
</gene>
<dbReference type="EMBL" id="KQ030546">
    <property type="protein sequence ID" value="KJZ72474.1"/>
    <property type="molecule type" value="Genomic_DNA"/>
</dbReference>